<dbReference type="InterPro" id="IPR013325">
    <property type="entry name" value="RNA_pol_sigma_r2"/>
</dbReference>
<keyword evidence="1" id="KW-1133">Transmembrane helix</keyword>
<evidence type="ECO:0000259" key="2">
    <source>
        <dbReference type="Pfam" id="PF14285"/>
    </source>
</evidence>
<accession>A0A919YKD8</accession>
<dbReference type="InterPro" id="IPR025377">
    <property type="entry name" value="DUF4367"/>
</dbReference>
<reference evidence="3 4" key="1">
    <citation type="submission" date="2021-03" db="EMBL/GenBank/DDBJ databases">
        <title>Antimicrobial resistance genes in bacteria isolated from Japanese honey, and their potential for conferring macrolide and lincosamide resistance in the American foulbrood pathogen Paenibacillus larvae.</title>
        <authorList>
            <person name="Okamoto M."/>
            <person name="Kumagai M."/>
            <person name="Kanamori H."/>
            <person name="Takamatsu D."/>
        </authorList>
    </citation>
    <scope>NUCLEOTIDE SEQUENCE [LARGE SCALE GENOMIC DNA]</scope>
    <source>
        <strain evidence="3 4">J34TS1</strain>
    </source>
</reference>
<comment type="caution">
    <text evidence="3">The sequence shown here is derived from an EMBL/GenBank/DDBJ whole genome shotgun (WGS) entry which is preliminary data.</text>
</comment>
<feature type="transmembrane region" description="Helical" evidence="1">
    <location>
        <begin position="95"/>
        <end position="114"/>
    </location>
</feature>
<dbReference type="SUPFAM" id="SSF88946">
    <property type="entry name" value="Sigma2 domain of RNA polymerase sigma factors"/>
    <property type="match status" value="1"/>
</dbReference>
<protein>
    <recommendedName>
        <fullName evidence="2">DUF4367 domain-containing protein</fullName>
    </recommendedName>
</protein>
<sequence length="373" mass="43400">MKTFRNLRKYQGEVPFGAWLYKIAYHQCIDMIRKRKLVKYLPFFYRDDKENKDVDLQIEAGYFDDLRIPDADLTGKVMQILHTEQKTKERFFMKYKVALTAVVGMMLMGSTSYADVQYHSLKNKDGEVVYEVKSTKTQKSGKTESKDEIARFNAFFELKEKVLKNGEAGLFYMVANNPNHQTDLGTKLTSFQNLSQLRDKITDKSVKIADSVNGNYKFKQAQVLFKNAQEVNPPSPEEKKAMTEKLRKQAEKSKKGYAMMPVEMTDQYSNIWATYQNGENTIEVTITNLIEKKNAISLIDEKVEFKQEKVQVKGVEMLYTDWGPSKTHDLTWVYESPDKKKRYVYNVQGNMDKTSKENLMKIAESYLEFINSK</sequence>
<dbReference type="AlphaFoldDB" id="A0A919YKD8"/>
<dbReference type="Gene3D" id="1.10.1740.10">
    <property type="match status" value="1"/>
</dbReference>
<keyword evidence="1" id="KW-0812">Transmembrane</keyword>
<evidence type="ECO:0000313" key="4">
    <source>
        <dbReference type="Proteomes" id="UP000682811"/>
    </source>
</evidence>
<evidence type="ECO:0000313" key="3">
    <source>
        <dbReference type="EMBL" id="GIO51128.1"/>
    </source>
</evidence>
<dbReference type="EMBL" id="BORT01000044">
    <property type="protein sequence ID" value="GIO51128.1"/>
    <property type="molecule type" value="Genomic_DNA"/>
</dbReference>
<keyword evidence="4" id="KW-1185">Reference proteome</keyword>
<proteinExistence type="predicted"/>
<organism evidence="3 4">
    <name type="scientific">Paenibacillus azoreducens</name>
    <dbReference type="NCBI Taxonomy" id="116718"/>
    <lineage>
        <taxon>Bacteria</taxon>
        <taxon>Bacillati</taxon>
        <taxon>Bacillota</taxon>
        <taxon>Bacilli</taxon>
        <taxon>Bacillales</taxon>
        <taxon>Paenibacillaceae</taxon>
        <taxon>Paenibacillus</taxon>
    </lineage>
</organism>
<evidence type="ECO:0000256" key="1">
    <source>
        <dbReference type="SAM" id="Phobius"/>
    </source>
</evidence>
<dbReference type="GO" id="GO:0006352">
    <property type="term" value="P:DNA-templated transcription initiation"/>
    <property type="evidence" value="ECO:0007669"/>
    <property type="project" value="InterPro"/>
</dbReference>
<feature type="domain" description="DUF4367" evidence="2">
    <location>
        <begin position="255"/>
        <end position="365"/>
    </location>
</feature>
<dbReference type="GO" id="GO:0003700">
    <property type="term" value="F:DNA-binding transcription factor activity"/>
    <property type="evidence" value="ECO:0007669"/>
    <property type="project" value="InterPro"/>
</dbReference>
<dbReference type="RefSeq" id="WP_237100189.1">
    <property type="nucleotide sequence ID" value="NZ_AP025343.1"/>
</dbReference>
<dbReference type="Proteomes" id="UP000682811">
    <property type="component" value="Unassembled WGS sequence"/>
</dbReference>
<name>A0A919YKD8_9BACL</name>
<keyword evidence="1" id="KW-0472">Membrane</keyword>
<gene>
    <name evidence="3" type="ORF">J34TS1_58930</name>
</gene>
<dbReference type="Pfam" id="PF14285">
    <property type="entry name" value="DUF4367"/>
    <property type="match status" value="1"/>
</dbReference>